<dbReference type="Gene3D" id="3.80.10.10">
    <property type="entry name" value="Ribonuclease Inhibitor"/>
    <property type="match status" value="1"/>
</dbReference>
<organism evidence="2 3">
    <name type="scientific">Heliocybe sulcata</name>
    <dbReference type="NCBI Taxonomy" id="5364"/>
    <lineage>
        <taxon>Eukaryota</taxon>
        <taxon>Fungi</taxon>
        <taxon>Dikarya</taxon>
        <taxon>Basidiomycota</taxon>
        <taxon>Agaricomycotina</taxon>
        <taxon>Agaricomycetes</taxon>
        <taxon>Gloeophyllales</taxon>
        <taxon>Gloeophyllaceae</taxon>
        <taxon>Heliocybe</taxon>
    </lineage>
</organism>
<gene>
    <name evidence="2" type="ORF">OE88DRAFT_1647874</name>
</gene>
<dbReference type="EMBL" id="ML213524">
    <property type="protein sequence ID" value="TFK47361.1"/>
    <property type="molecule type" value="Genomic_DNA"/>
</dbReference>
<evidence type="ECO:0008006" key="4">
    <source>
        <dbReference type="Google" id="ProtNLM"/>
    </source>
</evidence>
<evidence type="ECO:0000313" key="2">
    <source>
        <dbReference type="EMBL" id="TFK47361.1"/>
    </source>
</evidence>
<keyword evidence="3" id="KW-1185">Reference proteome</keyword>
<protein>
    <recommendedName>
        <fullName evidence="4">F-box domain-containing protein</fullName>
    </recommendedName>
</protein>
<dbReference type="SUPFAM" id="SSF52047">
    <property type="entry name" value="RNI-like"/>
    <property type="match status" value="1"/>
</dbReference>
<dbReference type="Proteomes" id="UP000305948">
    <property type="component" value="Unassembled WGS sequence"/>
</dbReference>
<sequence>MSDAAVAPSGVGHGRRFATVDELPLEILLSFVTPLIPKCSPPSPVWQMRPEYEATRIAKYRHKLRTFMELARVSRAFKAAVEYCLYTTVVIFHDTDVANLAEALQRHGSRVRILVYDATLRDFPDQENHLDRYSDLNRCLAAMPNLHTLKVVGSHILFMPDHLRASWQTVQPEFPNFPLPSCLLPPIRVLRWKCQSKAFHYDKQLLHAISLLSSSLEELSVDDWNTSPELISTISKPLPRLKTLQLVGGDISLKALSSLLDLAITTDEFGEKQTSLKTVVLWDRRDDEGVGRERAAKHLLASHPPTPVYLNYTVLPMLTTLAPTKENPREVHPPRRRRVHRAIGF</sequence>
<reference evidence="2 3" key="1">
    <citation type="journal article" date="2019" name="Nat. Ecol. Evol.">
        <title>Megaphylogeny resolves global patterns of mushroom evolution.</title>
        <authorList>
            <person name="Varga T."/>
            <person name="Krizsan K."/>
            <person name="Foldi C."/>
            <person name="Dima B."/>
            <person name="Sanchez-Garcia M."/>
            <person name="Sanchez-Ramirez S."/>
            <person name="Szollosi G.J."/>
            <person name="Szarkandi J.G."/>
            <person name="Papp V."/>
            <person name="Albert L."/>
            <person name="Andreopoulos W."/>
            <person name="Angelini C."/>
            <person name="Antonin V."/>
            <person name="Barry K.W."/>
            <person name="Bougher N.L."/>
            <person name="Buchanan P."/>
            <person name="Buyck B."/>
            <person name="Bense V."/>
            <person name="Catcheside P."/>
            <person name="Chovatia M."/>
            <person name="Cooper J."/>
            <person name="Damon W."/>
            <person name="Desjardin D."/>
            <person name="Finy P."/>
            <person name="Geml J."/>
            <person name="Haridas S."/>
            <person name="Hughes K."/>
            <person name="Justo A."/>
            <person name="Karasinski D."/>
            <person name="Kautmanova I."/>
            <person name="Kiss B."/>
            <person name="Kocsube S."/>
            <person name="Kotiranta H."/>
            <person name="LaButti K.M."/>
            <person name="Lechner B.E."/>
            <person name="Liimatainen K."/>
            <person name="Lipzen A."/>
            <person name="Lukacs Z."/>
            <person name="Mihaltcheva S."/>
            <person name="Morgado L.N."/>
            <person name="Niskanen T."/>
            <person name="Noordeloos M.E."/>
            <person name="Ohm R.A."/>
            <person name="Ortiz-Santana B."/>
            <person name="Ovrebo C."/>
            <person name="Racz N."/>
            <person name="Riley R."/>
            <person name="Savchenko A."/>
            <person name="Shiryaev A."/>
            <person name="Soop K."/>
            <person name="Spirin V."/>
            <person name="Szebenyi C."/>
            <person name="Tomsovsky M."/>
            <person name="Tulloss R.E."/>
            <person name="Uehling J."/>
            <person name="Grigoriev I.V."/>
            <person name="Vagvolgyi C."/>
            <person name="Papp T."/>
            <person name="Martin F.M."/>
            <person name="Miettinen O."/>
            <person name="Hibbett D.S."/>
            <person name="Nagy L.G."/>
        </authorList>
    </citation>
    <scope>NUCLEOTIDE SEQUENCE [LARGE SCALE GENOMIC DNA]</scope>
    <source>
        <strain evidence="2 3">OMC1185</strain>
    </source>
</reference>
<feature type="region of interest" description="Disordered" evidence="1">
    <location>
        <begin position="325"/>
        <end position="345"/>
    </location>
</feature>
<dbReference type="InterPro" id="IPR032675">
    <property type="entry name" value="LRR_dom_sf"/>
</dbReference>
<proteinExistence type="predicted"/>
<evidence type="ECO:0000256" key="1">
    <source>
        <dbReference type="SAM" id="MobiDB-lite"/>
    </source>
</evidence>
<dbReference type="OrthoDB" id="10396128at2759"/>
<evidence type="ECO:0000313" key="3">
    <source>
        <dbReference type="Proteomes" id="UP000305948"/>
    </source>
</evidence>
<feature type="compositionally biased region" description="Basic residues" evidence="1">
    <location>
        <begin position="334"/>
        <end position="345"/>
    </location>
</feature>
<dbReference type="AlphaFoldDB" id="A0A5C3N0U7"/>
<name>A0A5C3N0U7_9AGAM</name>
<accession>A0A5C3N0U7</accession>